<feature type="binding site" evidence="17">
    <location>
        <position position="559"/>
    </location>
    <ligand>
        <name>Mg(2+)</name>
        <dbReference type="ChEBI" id="CHEBI:18420"/>
    </ligand>
</feature>
<dbReference type="PRINTS" id="PR00109">
    <property type="entry name" value="TYRKINASE"/>
</dbReference>
<dbReference type="InterPro" id="IPR036116">
    <property type="entry name" value="FN3_sf"/>
</dbReference>
<dbReference type="SUPFAM" id="SSF56112">
    <property type="entry name" value="Protein kinase-like (PK-like)"/>
    <property type="match status" value="1"/>
</dbReference>
<dbReference type="InterPro" id="IPR036364">
    <property type="entry name" value="SEA_dom_sf"/>
</dbReference>
<dbReference type="OrthoDB" id="5974800at2759"/>
<dbReference type="GO" id="GO:0043235">
    <property type="term" value="C:receptor complex"/>
    <property type="evidence" value="ECO:0007669"/>
    <property type="project" value="TreeGrafter"/>
</dbReference>
<dbReference type="PROSITE" id="PS00109">
    <property type="entry name" value="PROTEIN_KINASE_TYR"/>
    <property type="match status" value="1"/>
</dbReference>
<dbReference type="EC" id="2.7.10.1" evidence="3"/>
<dbReference type="InterPro" id="IPR003599">
    <property type="entry name" value="Ig_sub"/>
</dbReference>
<evidence type="ECO:0000256" key="4">
    <source>
        <dbReference type="ARBA" id="ARBA00022679"/>
    </source>
</evidence>
<evidence type="ECO:0000256" key="10">
    <source>
        <dbReference type="ARBA" id="ARBA00023157"/>
    </source>
</evidence>
<dbReference type="GO" id="GO:0005886">
    <property type="term" value="C:plasma membrane"/>
    <property type="evidence" value="ECO:0007669"/>
    <property type="project" value="TreeGrafter"/>
</dbReference>
<evidence type="ECO:0000256" key="2">
    <source>
        <dbReference type="ARBA" id="ARBA00006692"/>
    </source>
</evidence>
<feature type="transmembrane region" description="Helical" evidence="19">
    <location>
        <begin position="326"/>
        <end position="351"/>
    </location>
</feature>
<evidence type="ECO:0000256" key="3">
    <source>
        <dbReference type="ARBA" id="ARBA00011902"/>
    </source>
</evidence>
<keyword evidence="5 19" id="KW-0812">Transmembrane</keyword>
<dbReference type="InterPro" id="IPR008266">
    <property type="entry name" value="Tyr_kinase_AS"/>
</dbReference>
<evidence type="ECO:0000256" key="5">
    <source>
        <dbReference type="ARBA" id="ARBA00022692"/>
    </source>
</evidence>
<dbReference type="SMART" id="SM00200">
    <property type="entry name" value="SEA"/>
    <property type="match status" value="1"/>
</dbReference>
<comment type="catalytic activity">
    <reaction evidence="14">
        <text>L-tyrosyl-[protein] + ATP = O-phospho-L-tyrosyl-[protein] + ADP + H(+)</text>
        <dbReference type="Rhea" id="RHEA:10596"/>
        <dbReference type="Rhea" id="RHEA-COMP:10136"/>
        <dbReference type="Rhea" id="RHEA-COMP:20101"/>
        <dbReference type="ChEBI" id="CHEBI:15378"/>
        <dbReference type="ChEBI" id="CHEBI:30616"/>
        <dbReference type="ChEBI" id="CHEBI:46858"/>
        <dbReference type="ChEBI" id="CHEBI:61978"/>
        <dbReference type="ChEBI" id="CHEBI:456216"/>
        <dbReference type="EC" id="2.7.10.1"/>
    </reaction>
</comment>
<dbReference type="Gene3D" id="1.10.510.10">
    <property type="entry name" value="Transferase(Phosphotransferase) domain 1"/>
    <property type="match status" value="1"/>
</dbReference>
<dbReference type="PROSITE" id="PS50024">
    <property type="entry name" value="SEA"/>
    <property type="match status" value="1"/>
</dbReference>
<organism evidence="24 25">
    <name type="scientific">Pocillopora damicornis</name>
    <name type="common">Cauliflower coral</name>
    <name type="synonym">Millepora damicornis</name>
    <dbReference type="NCBI Taxonomy" id="46731"/>
    <lineage>
        <taxon>Eukaryota</taxon>
        <taxon>Metazoa</taxon>
        <taxon>Cnidaria</taxon>
        <taxon>Anthozoa</taxon>
        <taxon>Hexacorallia</taxon>
        <taxon>Scleractinia</taxon>
        <taxon>Astrocoeniina</taxon>
        <taxon>Pocilloporidae</taxon>
        <taxon>Pocillopora</taxon>
    </lineage>
</organism>
<evidence type="ECO:0000259" key="23">
    <source>
        <dbReference type="PROSITE" id="PS50853"/>
    </source>
</evidence>
<dbReference type="GO" id="GO:0007169">
    <property type="term" value="P:cell surface receptor protein tyrosine kinase signaling pathway"/>
    <property type="evidence" value="ECO:0007669"/>
    <property type="project" value="TreeGrafter"/>
</dbReference>
<dbReference type="PROSITE" id="PS50853">
    <property type="entry name" value="FN3"/>
    <property type="match status" value="1"/>
</dbReference>
<dbReference type="EMBL" id="RCHS01001212">
    <property type="protein sequence ID" value="RMX54715.1"/>
    <property type="molecule type" value="Genomic_DNA"/>
</dbReference>
<evidence type="ECO:0000256" key="15">
    <source>
        <dbReference type="PIRSR" id="PIRSR000615-1"/>
    </source>
</evidence>
<evidence type="ECO:0000256" key="1">
    <source>
        <dbReference type="ARBA" id="ARBA00004167"/>
    </source>
</evidence>
<evidence type="ECO:0000256" key="16">
    <source>
        <dbReference type="PIRSR" id="PIRSR000615-2"/>
    </source>
</evidence>
<feature type="binding site" evidence="17">
    <location>
        <position position="386"/>
    </location>
    <ligand>
        <name>Mg(2+)</name>
        <dbReference type="ChEBI" id="CHEBI:18420"/>
    </ligand>
</feature>
<dbReference type="CDD" id="cd00063">
    <property type="entry name" value="FN3"/>
    <property type="match status" value="1"/>
</dbReference>
<comment type="caution">
    <text evidence="24">The sequence shown here is derived from an EMBL/GenBank/DDBJ whole genome shotgun (WGS) entry which is preliminary data.</text>
</comment>
<evidence type="ECO:0000313" key="24">
    <source>
        <dbReference type="EMBL" id="RMX54715.1"/>
    </source>
</evidence>
<dbReference type="InterPro" id="IPR000719">
    <property type="entry name" value="Prot_kinase_dom"/>
</dbReference>
<evidence type="ECO:0000256" key="19">
    <source>
        <dbReference type="SAM" id="Phobius"/>
    </source>
</evidence>
<reference evidence="24 25" key="1">
    <citation type="journal article" date="2018" name="Sci. Rep.">
        <title>Comparative analysis of the Pocillopora damicornis genome highlights role of immune system in coral evolution.</title>
        <authorList>
            <person name="Cunning R."/>
            <person name="Bay R.A."/>
            <person name="Gillette P."/>
            <person name="Baker A.C."/>
            <person name="Traylor-Knowles N."/>
        </authorList>
    </citation>
    <scope>NUCLEOTIDE SEQUENCE [LARGE SCALE GENOMIC DNA]</scope>
    <source>
        <strain evidence="24">RSMAS</strain>
        <tissue evidence="24">Whole animal</tissue>
    </source>
</reference>
<evidence type="ECO:0000259" key="22">
    <source>
        <dbReference type="PROSITE" id="PS50835"/>
    </source>
</evidence>
<dbReference type="PANTHER" id="PTHR24416:SF617">
    <property type="entry name" value="RET ONCOGENE, ISOFORM A"/>
    <property type="match status" value="1"/>
</dbReference>
<dbReference type="STRING" id="46731.A0A3M6UM47"/>
<feature type="domain" description="Protein kinase" evidence="20">
    <location>
        <begin position="408"/>
        <end position="676"/>
    </location>
</feature>
<dbReference type="Pfam" id="PF01390">
    <property type="entry name" value="SEA"/>
    <property type="match status" value="1"/>
</dbReference>
<feature type="binding site" evidence="16">
    <location>
        <begin position="415"/>
        <end position="422"/>
    </location>
    <ligand>
        <name>ATP</name>
        <dbReference type="ChEBI" id="CHEBI:30616"/>
    </ligand>
</feature>
<dbReference type="InterPro" id="IPR013783">
    <property type="entry name" value="Ig-like_fold"/>
</dbReference>
<keyword evidence="17" id="KW-0460">Magnesium</keyword>
<dbReference type="SUPFAM" id="SSF82671">
    <property type="entry name" value="SEA domain"/>
    <property type="match status" value="1"/>
</dbReference>
<feature type="binding site" evidence="17">
    <location>
        <position position="546"/>
    </location>
    <ligand>
        <name>Mg(2+)</name>
        <dbReference type="ChEBI" id="CHEBI:18420"/>
    </ligand>
</feature>
<dbReference type="PANTHER" id="PTHR24416">
    <property type="entry name" value="TYROSINE-PROTEIN KINASE RECEPTOR"/>
    <property type="match status" value="1"/>
</dbReference>
<dbReference type="PIRSF" id="PIRSF000615">
    <property type="entry name" value="TyrPK_CSF1-R"/>
    <property type="match status" value="1"/>
</dbReference>
<dbReference type="Gene3D" id="3.30.70.960">
    <property type="entry name" value="SEA domain"/>
    <property type="match status" value="1"/>
</dbReference>
<evidence type="ECO:0000256" key="14">
    <source>
        <dbReference type="ARBA" id="ARBA00051243"/>
    </source>
</evidence>
<dbReference type="Pfam" id="PF07679">
    <property type="entry name" value="I-set"/>
    <property type="match status" value="1"/>
</dbReference>
<dbReference type="InterPro" id="IPR017441">
    <property type="entry name" value="Protein_kinase_ATP_BS"/>
</dbReference>
<comment type="similarity">
    <text evidence="2">Belongs to the protein kinase superfamily. CAMK Ser/Thr protein kinase family.</text>
</comment>
<dbReference type="InterPro" id="IPR003598">
    <property type="entry name" value="Ig_sub2"/>
</dbReference>
<evidence type="ECO:0000256" key="11">
    <source>
        <dbReference type="ARBA" id="ARBA00023170"/>
    </source>
</evidence>
<feature type="domain" description="Ig-like" evidence="22">
    <location>
        <begin position="21"/>
        <end position="105"/>
    </location>
</feature>
<dbReference type="InterPro" id="IPR050122">
    <property type="entry name" value="RTK"/>
</dbReference>
<evidence type="ECO:0000259" key="21">
    <source>
        <dbReference type="PROSITE" id="PS50024"/>
    </source>
</evidence>
<keyword evidence="11" id="KW-0675">Receptor</keyword>
<evidence type="ECO:0000256" key="18">
    <source>
        <dbReference type="PROSITE-ProRule" id="PRU10141"/>
    </source>
</evidence>
<feature type="binding site" evidence="16">
    <location>
        <position position="545"/>
    </location>
    <ligand>
        <name>ATP</name>
        <dbReference type="ChEBI" id="CHEBI:30616"/>
    </ligand>
</feature>
<dbReference type="Pfam" id="PF00041">
    <property type="entry name" value="fn3"/>
    <property type="match status" value="1"/>
</dbReference>
<dbReference type="Proteomes" id="UP000275408">
    <property type="component" value="Unassembled WGS sequence"/>
</dbReference>
<dbReference type="PROSITE" id="PS50835">
    <property type="entry name" value="IG_LIKE"/>
    <property type="match status" value="1"/>
</dbReference>
<dbReference type="InterPro" id="IPR013098">
    <property type="entry name" value="Ig_I-set"/>
</dbReference>
<dbReference type="AlphaFoldDB" id="A0A3M6UM47"/>
<keyword evidence="10" id="KW-1015">Disulfide bond</keyword>
<protein>
    <recommendedName>
        <fullName evidence="3">receptor protein-tyrosine kinase</fullName>
        <ecNumber evidence="3">2.7.10.1</ecNumber>
    </recommendedName>
</protein>
<evidence type="ECO:0000256" key="7">
    <source>
        <dbReference type="ARBA" id="ARBA00022777"/>
    </source>
</evidence>
<dbReference type="SMART" id="SM00408">
    <property type="entry name" value="IGc2"/>
    <property type="match status" value="1"/>
</dbReference>
<evidence type="ECO:0000256" key="12">
    <source>
        <dbReference type="ARBA" id="ARBA00023180"/>
    </source>
</evidence>
<evidence type="ECO:0000313" key="25">
    <source>
        <dbReference type="Proteomes" id="UP000275408"/>
    </source>
</evidence>
<feature type="domain" description="SEA" evidence="21">
    <location>
        <begin position="110"/>
        <end position="219"/>
    </location>
</feature>
<dbReference type="SUPFAM" id="SSF49265">
    <property type="entry name" value="Fibronectin type III"/>
    <property type="match status" value="1"/>
</dbReference>
<dbReference type="SMART" id="SM00219">
    <property type="entry name" value="TyrKc"/>
    <property type="match status" value="1"/>
</dbReference>
<dbReference type="SMART" id="SM00060">
    <property type="entry name" value="FN3"/>
    <property type="match status" value="1"/>
</dbReference>
<dbReference type="Gene3D" id="3.30.200.20">
    <property type="entry name" value="Phosphorylase Kinase, domain 1"/>
    <property type="match status" value="1"/>
</dbReference>
<proteinExistence type="inferred from homology"/>
<dbReference type="InterPro" id="IPR000082">
    <property type="entry name" value="SEA_dom"/>
</dbReference>
<evidence type="ECO:0000256" key="9">
    <source>
        <dbReference type="ARBA" id="ARBA00023136"/>
    </source>
</evidence>
<keyword evidence="8 19" id="KW-1133">Transmembrane helix</keyword>
<sequence length="678" mass="76357">MSYVKPHLTNLKARSQLTLVPYFVVVVIVKTATGVVNVTEGQSVSLNCTISGDGSYTWERRDGTEIENAKRKVKGGGRLLEITDAAIADSGAYTCKAGEKAHTITLHVIVEVKVEMALQVENYNYTKELENKSSPQYKAIEKNFTEEMDIVYRNTSGYIRTEVLKMTKGSVVVDFNVIIQIVTTNPKNETTIVDKKASVAQTTIKEAEDGFVKRLKVSKVIPKTEPPEPSGVEIFDIKSDELSIQWKPSEDAETFDVRTYSVQYRAYGEKTYSEHNQTATAGTTGYSYRIKSLEPETVYMIRVGAFNSYGPNFNEETGHETEPAPLAWWIIFLVVLGALLILGIIIGIIVCKCKRARERKRRETRLRAQKNKAAVYHDEDVKGLTYSFSNVAYKPSEMNWEEFPYQNIKLLNELGSGAFGVVYKGELLKRNGITPCAVKALKPTATEVERKDLFNELDIMVNVGHHPNLVNLIGACTQDDHLLVIIELAENGCLLDFLKRYRQQDGNNTRSGLTEHMKTSIAVDVARGMAHLARCRCIHRDLAARNVLLGKDYVAKVSDYGMARDVYEQLMYKKETQGKLPVKWMAIESLETYTFTMESDVWSYGVLLWEIESGGLKPYPGLSTAELIQELKRGYRLGKPHGCSEEMYRTMGDCWNPNPSARPNFDQLIVRLESTIMT</sequence>
<dbReference type="CDD" id="cd00192">
    <property type="entry name" value="PTKc"/>
    <property type="match status" value="1"/>
</dbReference>
<keyword evidence="16 18" id="KW-0547">Nucleotide-binding</keyword>
<keyword evidence="17" id="KW-0479">Metal-binding</keyword>
<keyword evidence="4" id="KW-0808">Transferase</keyword>
<keyword evidence="25" id="KW-1185">Reference proteome</keyword>
<keyword evidence="6" id="KW-0677">Repeat</keyword>
<dbReference type="InterPro" id="IPR003961">
    <property type="entry name" value="FN3_dom"/>
</dbReference>
<name>A0A3M6UM47_POCDA</name>
<dbReference type="InterPro" id="IPR020635">
    <property type="entry name" value="Tyr_kinase_cat_dom"/>
</dbReference>
<dbReference type="SUPFAM" id="SSF48726">
    <property type="entry name" value="Immunoglobulin"/>
    <property type="match status" value="1"/>
</dbReference>
<dbReference type="SMART" id="SM00409">
    <property type="entry name" value="IG"/>
    <property type="match status" value="1"/>
</dbReference>
<evidence type="ECO:0000256" key="13">
    <source>
        <dbReference type="ARBA" id="ARBA00023319"/>
    </source>
</evidence>
<keyword evidence="16 18" id="KW-0067">ATP-binding</keyword>
<evidence type="ECO:0000256" key="8">
    <source>
        <dbReference type="ARBA" id="ARBA00022989"/>
    </source>
</evidence>
<evidence type="ECO:0000256" key="17">
    <source>
        <dbReference type="PIRSR" id="PIRSR000615-3"/>
    </source>
</evidence>
<dbReference type="FunFam" id="1.10.510.10:FF:000743">
    <property type="entry name" value="Predicted protein"/>
    <property type="match status" value="1"/>
</dbReference>
<feature type="binding site" evidence="16 18">
    <location>
        <position position="439"/>
    </location>
    <ligand>
        <name>ATP</name>
        <dbReference type="ChEBI" id="CHEBI:30616"/>
    </ligand>
</feature>
<dbReference type="InterPro" id="IPR001245">
    <property type="entry name" value="Ser-Thr/Tyr_kinase_cat_dom"/>
</dbReference>
<keyword evidence="13" id="KW-0393">Immunoglobulin domain</keyword>
<evidence type="ECO:0000259" key="20">
    <source>
        <dbReference type="PROSITE" id="PS50011"/>
    </source>
</evidence>
<dbReference type="GO" id="GO:0004714">
    <property type="term" value="F:transmembrane receptor protein tyrosine kinase activity"/>
    <property type="evidence" value="ECO:0007669"/>
    <property type="project" value="UniProtKB-EC"/>
</dbReference>
<dbReference type="GO" id="GO:0005524">
    <property type="term" value="F:ATP binding"/>
    <property type="evidence" value="ECO:0007669"/>
    <property type="project" value="UniProtKB-UniRule"/>
</dbReference>
<dbReference type="GO" id="GO:0046872">
    <property type="term" value="F:metal ion binding"/>
    <property type="evidence" value="ECO:0007669"/>
    <property type="project" value="UniProtKB-KW"/>
</dbReference>
<feature type="domain" description="Fibronectin type-III" evidence="23">
    <location>
        <begin position="228"/>
        <end position="324"/>
    </location>
</feature>
<comment type="subcellular location">
    <subcellularLocation>
        <location evidence="1">Membrane</location>
        <topology evidence="1">Single-pass membrane protein</topology>
    </subcellularLocation>
</comment>
<dbReference type="PROSITE" id="PS50011">
    <property type="entry name" value="PROTEIN_KINASE_DOM"/>
    <property type="match status" value="1"/>
</dbReference>
<keyword evidence="12" id="KW-0325">Glycoprotein</keyword>
<gene>
    <name evidence="24" type="ORF">pdam_00011545</name>
</gene>
<dbReference type="Pfam" id="PF07714">
    <property type="entry name" value="PK_Tyr_Ser-Thr"/>
    <property type="match status" value="1"/>
</dbReference>
<evidence type="ECO:0000256" key="6">
    <source>
        <dbReference type="ARBA" id="ARBA00022737"/>
    </source>
</evidence>
<dbReference type="InterPro" id="IPR011009">
    <property type="entry name" value="Kinase-like_dom_sf"/>
</dbReference>
<dbReference type="InterPro" id="IPR036179">
    <property type="entry name" value="Ig-like_dom_sf"/>
</dbReference>
<dbReference type="PROSITE" id="PS00107">
    <property type="entry name" value="PROTEIN_KINASE_ATP"/>
    <property type="match status" value="1"/>
</dbReference>
<feature type="active site" description="Proton acceptor" evidence="15">
    <location>
        <position position="541"/>
    </location>
</feature>
<keyword evidence="7" id="KW-0418">Kinase</keyword>
<accession>A0A3M6UM47</accession>
<dbReference type="Gene3D" id="2.60.40.10">
    <property type="entry name" value="Immunoglobulins"/>
    <property type="match status" value="2"/>
</dbReference>
<dbReference type="InterPro" id="IPR007110">
    <property type="entry name" value="Ig-like_dom"/>
</dbReference>
<keyword evidence="9 19" id="KW-0472">Membrane</keyword>